<evidence type="ECO:0000313" key="3">
    <source>
        <dbReference type="Proteomes" id="UP000245702"/>
    </source>
</evidence>
<dbReference type="EMBL" id="FCOW01000007">
    <property type="protein sequence ID" value="CVK19105.1"/>
    <property type="molecule type" value="Genomic_DNA"/>
</dbReference>
<evidence type="ECO:0000259" key="1">
    <source>
        <dbReference type="Pfam" id="PF07796"/>
    </source>
</evidence>
<proteinExistence type="predicted"/>
<feature type="domain" description="DUF1638" evidence="1">
    <location>
        <begin position="51"/>
        <end position="215"/>
    </location>
</feature>
<name>A0ABM9W227_9FIRM</name>
<dbReference type="Pfam" id="PF07796">
    <property type="entry name" value="DUF1638"/>
    <property type="match status" value="1"/>
</dbReference>
<dbReference type="InterPro" id="IPR012437">
    <property type="entry name" value="DUF1638"/>
</dbReference>
<dbReference type="Proteomes" id="UP000245702">
    <property type="component" value="Unassembled WGS sequence"/>
</dbReference>
<accession>A0ABM9W227</accession>
<keyword evidence="3" id="KW-1185">Reference proteome</keyword>
<protein>
    <recommendedName>
        <fullName evidence="1">DUF1638 domain-containing protein</fullName>
    </recommendedName>
</protein>
<gene>
    <name evidence="2" type="ORF">SSPH_01751</name>
</gene>
<comment type="caution">
    <text evidence="2">The sequence shown here is derived from an EMBL/GenBank/DDBJ whole genome shotgun (WGS) entry which is preliminary data.</text>
</comment>
<reference evidence="2 3" key="1">
    <citation type="submission" date="2016-01" db="EMBL/GenBank/DDBJ databases">
        <authorList>
            <person name="Brown R."/>
        </authorList>
    </citation>
    <scope>NUCLEOTIDE SEQUENCE [LARGE SCALE GENOMIC DNA]</scope>
    <source>
        <strain evidence="2">Sporomusa sphaeroides DSM 2875</strain>
    </source>
</reference>
<evidence type="ECO:0000313" key="2">
    <source>
        <dbReference type="EMBL" id="CVK19105.1"/>
    </source>
</evidence>
<sequence>MTIMEKIVPFTKKNARKGEKVLMNKVLLIGCEVLKTQIERQGKIPADAVYLEQLLHRTPDKLRQELQQLIDRSGRYQTLLFAYGLCSNAIIGLRGASGQRLIIPRSDDCIGLVLGSRQRYLDEFRKNSGTYYFTAGWVDGAPDPLKEYWKNIEQYGEEDSRWIAEETLKHYTRALFIQTGDDRDRFAAAYVRQFADFFRLRYEEIAGSDTYLRKLIYGPWEDDFVIVENGAVITSELFADPD</sequence>
<organism evidence="2 3">
    <name type="scientific">Sporomusa sphaeroides DSM 2875</name>
    <dbReference type="NCBI Taxonomy" id="1337886"/>
    <lineage>
        <taxon>Bacteria</taxon>
        <taxon>Bacillati</taxon>
        <taxon>Bacillota</taxon>
        <taxon>Negativicutes</taxon>
        <taxon>Selenomonadales</taxon>
        <taxon>Sporomusaceae</taxon>
        <taxon>Sporomusa</taxon>
    </lineage>
</organism>